<feature type="compositionally biased region" description="Low complexity" evidence="1">
    <location>
        <begin position="31"/>
        <end position="41"/>
    </location>
</feature>
<keyword evidence="3" id="KW-1185">Reference proteome</keyword>
<reference evidence="2 3" key="1">
    <citation type="journal article" date="2013" name="Genome Biol.">
        <title>Genome of Acanthamoeba castellanii highlights extensive lateral gene transfer and early evolution of tyrosine kinase signaling.</title>
        <authorList>
            <person name="Clarke M."/>
            <person name="Lohan A.J."/>
            <person name="Liu B."/>
            <person name="Lagkouvardos I."/>
            <person name="Roy S."/>
            <person name="Zafar N."/>
            <person name="Bertelli C."/>
            <person name="Schilde C."/>
            <person name="Kianianmomeni A."/>
            <person name="Burglin T.R."/>
            <person name="Frech C."/>
            <person name="Turcotte B."/>
            <person name="Kopec K.O."/>
            <person name="Synnott J.M."/>
            <person name="Choo C."/>
            <person name="Paponov I."/>
            <person name="Finkler A."/>
            <person name="Soon Heng Tan C."/>
            <person name="Hutchins A.P."/>
            <person name="Weinmeier T."/>
            <person name="Rattei T."/>
            <person name="Chu J.S."/>
            <person name="Gimenez G."/>
            <person name="Irimia M."/>
            <person name="Rigden D.J."/>
            <person name="Fitzpatrick D.A."/>
            <person name="Lorenzo-Morales J."/>
            <person name="Bateman A."/>
            <person name="Chiu C.H."/>
            <person name="Tang P."/>
            <person name="Hegemann P."/>
            <person name="Fromm H."/>
            <person name="Raoult D."/>
            <person name="Greub G."/>
            <person name="Miranda-Saavedra D."/>
            <person name="Chen N."/>
            <person name="Nash P."/>
            <person name="Ginger M.L."/>
            <person name="Horn M."/>
            <person name="Schaap P."/>
            <person name="Caler L."/>
            <person name="Loftus B."/>
        </authorList>
    </citation>
    <scope>NUCLEOTIDE SEQUENCE [LARGE SCALE GENOMIC DNA]</scope>
    <source>
        <strain evidence="2 3">Neff</strain>
    </source>
</reference>
<evidence type="ECO:0000313" key="3">
    <source>
        <dbReference type="Proteomes" id="UP000011083"/>
    </source>
</evidence>
<dbReference type="GeneID" id="14916136"/>
<dbReference type="OrthoDB" id="67053at2759"/>
<name>L8GR78_ACACF</name>
<feature type="compositionally biased region" description="Basic residues" evidence="1">
    <location>
        <begin position="10"/>
        <end position="30"/>
    </location>
</feature>
<gene>
    <name evidence="2" type="ORF">ACA1_067450</name>
</gene>
<dbReference type="RefSeq" id="XP_004337513.1">
    <property type="nucleotide sequence ID" value="XM_004337465.1"/>
</dbReference>
<evidence type="ECO:0000313" key="2">
    <source>
        <dbReference type="EMBL" id="ELR15500.1"/>
    </source>
</evidence>
<dbReference type="EMBL" id="KB008027">
    <property type="protein sequence ID" value="ELR15500.1"/>
    <property type="molecule type" value="Genomic_DNA"/>
</dbReference>
<dbReference type="VEuPathDB" id="AmoebaDB:ACA1_067450"/>
<sequence length="251" mass="28341">MQRNEGTKSVVHHHHHHHHGRRRRRPRRHFAPPGVAPVAPTTPTGPYIRIVEAKYGVGKHWEDVTDQLQQLVLSQGGLQLHAFGQFRSMNALFGNPGNGPERKRLEFSYEVEGEEQYTAVAEDRKLHLAMGSQYQLLQQREGIFDAAVPQEAGHFNIVFFECSYGKDKHSDVTTQLQDLSAKKGGKSIDAFGYWFTPNGCMNKAFGDPDPGQDKELAVNYYWQTPVMSCSASEDQQVSLSYEAFRGLLESQ</sequence>
<protein>
    <submittedName>
        <fullName evidence="2">Uncharacterized protein</fullName>
    </submittedName>
</protein>
<dbReference type="KEGG" id="acan:ACA1_067450"/>
<proteinExistence type="predicted"/>
<organism evidence="2 3">
    <name type="scientific">Acanthamoeba castellanii (strain ATCC 30010 / Neff)</name>
    <dbReference type="NCBI Taxonomy" id="1257118"/>
    <lineage>
        <taxon>Eukaryota</taxon>
        <taxon>Amoebozoa</taxon>
        <taxon>Discosea</taxon>
        <taxon>Longamoebia</taxon>
        <taxon>Centramoebida</taxon>
        <taxon>Acanthamoebidae</taxon>
        <taxon>Acanthamoeba</taxon>
    </lineage>
</organism>
<evidence type="ECO:0000256" key="1">
    <source>
        <dbReference type="SAM" id="MobiDB-lite"/>
    </source>
</evidence>
<dbReference type="Proteomes" id="UP000011083">
    <property type="component" value="Unassembled WGS sequence"/>
</dbReference>
<feature type="region of interest" description="Disordered" evidence="1">
    <location>
        <begin position="1"/>
        <end position="41"/>
    </location>
</feature>
<dbReference type="AlphaFoldDB" id="L8GR78"/>
<accession>L8GR78</accession>